<name>A0A8T1PG66_CARIL</name>
<accession>A0A8T1PG66</accession>
<proteinExistence type="predicted"/>
<feature type="region of interest" description="Disordered" evidence="1">
    <location>
        <begin position="68"/>
        <end position="91"/>
    </location>
</feature>
<evidence type="ECO:0000256" key="1">
    <source>
        <dbReference type="SAM" id="MobiDB-lite"/>
    </source>
</evidence>
<evidence type="ECO:0000313" key="3">
    <source>
        <dbReference type="Proteomes" id="UP000811609"/>
    </source>
</evidence>
<organism evidence="2 3">
    <name type="scientific">Carya illinoinensis</name>
    <name type="common">Pecan</name>
    <dbReference type="NCBI Taxonomy" id="32201"/>
    <lineage>
        <taxon>Eukaryota</taxon>
        <taxon>Viridiplantae</taxon>
        <taxon>Streptophyta</taxon>
        <taxon>Embryophyta</taxon>
        <taxon>Tracheophyta</taxon>
        <taxon>Spermatophyta</taxon>
        <taxon>Magnoliopsida</taxon>
        <taxon>eudicotyledons</taxon>
        <taxon>Gunneridae</taxon>
        <taxon>Pentapetalae</taxon>
        <taxon>rosids</taxon>
        <taxon>fabids</taxon>
        <taxon>Fagales</taxon>
        <taxon>Juglandaceae</taxon>
        <taxon>Carya</taxon>
    </lineage>
</organism>
<dbReference type="AlphaFoldDB" id="A0A8T1PG66"/>
<dbReference type="Proteomes" id="UP000811609">
    <property type="component" value="Chromosome 9"/>
</dbReference>
<gene>
    <name evidence="2" type="ORF">CIPAW_09G107800</name>
</gene>
<dbReference type="EMBL" id="CM031817">
    <property type="protein sequence ID" value="KAG6641925.1"/>
    <property type="molecule type" value="Genomic_DNA"/>
</dbReference>
<keyword evidence="3" id="KW-1185">Reference proteome</keyword>
<sequence>MGNCIDVLMHRPKEKIRVLMSDGGDEFNAWAPAEKITRGPYNGLKLVHHAEPHSSLPPNTRLEPYLLPLQAQPPCPPIPSRTANPKTGKRRKELLLRTTQKFESKGIALHCLKNLRVEGCQKWQPSLATIPEAYSFGVTG</sequence>
<protein>
    <submittedName>
        <fullName evidence="2">Uncharacterized protein</fullName>
    </submittedName>
</protein>
<evidence type="ECO:0000313" key="2">
    <source>
        <dbReference type="EMBL" id="KAG6641925.1"/>
    </source>
</evidence>
<comment type="caution">
    <text evidence="2">The sequence shown here is derived from an EMBL/GenBank/DDBJ whole genome shotgun (WGS) entry which is preliminary data.</text>
</comment>
<reference evidence="2" key="1">
    <citation type="submission" date="2020-12" db="EMBL/GenBank/DDBJ databases">
        <title>WGS assembly of Carya illinoinensis cv. Pawnee.</title>
        <authorList>
            <person name="Platts A."/>
            <person name="Shu S."/>
            <person name="Wright S."/>
            <person name="Barry K."/>
            <person name="Edger P."/>
            <person name="Pires J.C."/>
            <person name="Schmutz J."/>
        </authorList>
    </citation>
    <scope>NUCLEOTIDE SEQUENCE</scope>
    <source>
        <tissue evidence="2">Leaf</tissue>
    </source>
</reference>